<reference evidence="1 2" key="1">
    <citation type="submission" date="2019-07" db="EMBL/GenBank/DDBJ databases">
        <title>Whole genome shotgun sequence of Deinococcus cellulosilyticus NBRC 106333.</title>
        <authorList>
            <person name="Hosoyama A."/>
            <person name="Uohara A."/>
            <person name="Ohji S."/>
            <person name="Ichikawa N."/>
        </authorList>
    </citation>
    <scope>NUCLEOTIDE SEQUENCE [LARGE SCALE GENOMIC DNA]</scope>
    <source>
        <strain evidence="1 2">NBRC 106333</strain>
    </source>
</reference>
<protein>
    <submittedName>
        <fullName evidence="1">Uncharacterized protein</fullName>
    </submittedName>
</protein>
<dbReference type="Proteomes" id="UP000321306">
    <property type="component" value="Unassembled WGS sequence"/>
</dbReference>
<evidence type="ECO:0000313" key="2">
    <source>
        <dbReference type="Proteomes" id="UP000321306"/>
    </source>
</evidence>
<dbReference type="EMBL" id="BJXB01000016">
    <property type="protein sequence ID" value="GEM47832.1"/>
    <property type="molecule type" value="Genomic_DNA"/>
</dbReference>
<proteinExistence type="predicted"/>
<sequence>MATVHTVLQVKYSYTSVVIQQHLGTINGIPVTGRVQMLGSEGSMQIVAGEIALPEGEKLEALKQAYYWVYTGPCTDMNEHIRHIRVRTRVSFVPTRNNSLVFHSLEEAEPVALVLN</sequence>
<organism evidence="1 2">
    <name type="scientific">Deinococcus cellulosilyticus (strain DSM 18568 / NBRC 106333 / KACC 11606 / 5516J-15)</name>
    <dbReference type="NCBI Taxonomy" id="1223518"/>
    <lineage>
        <taxon>Bacteria</taxon>
        <taxon>Thermotogati</taxon>
        <taxon>Deinococcota</taxon>
        <taxon>Deinococci</taxon>
        <taxon>Deinococcales</taxon>
        <taxon>Deinococcaceae</taxon>
        <taxon>Deinococcus</taxon>
    </lineage>
</organism>
<keyword evidence="2" id="KW-1185">Reference proteome</keyword>
<comment type="caution">
    <text evidence="1">The sequence shown here is derived from an EMBL/GenBank/DDBJ whole genome shotgun (WGS) entry which is preliminary data.</text>
</comment>
<dbReference type="AlphaFoldDB" id="A0A511N4R1"/>
<name>A0A511N4R1_DEIC1</name>
<evidence type="ECO:0000313" key="1">
    <source>
        <dbReference type="EMBL" id="GEM47832.1"/>
    </source>
</evidence>
<gene>
    <name evidence="1" type="ORF">DC3_34670</name>
</gene>
<accession>A0A511N4R1</accession>